<protein>
    <submittedName>
        <fullName evidence="3">Cation efflux system protein</fullName>
    </submittedName>
</protein>
<reference evidence="4" key="1">
    <citation type="journal article" date="2019" name="Int. J. Syst. Evol. Microbiol.">
        <title>The Global Catalogue of Microorganisms (GCM) 10K type strain sequencing project: providing services to taxonomists for standard genome sequencing and annotation.</title>
        <authorList>
            <consortium name="The Broad Institute Genomics Platform"/>
            <consortium name="The Broad Institute Genome Sequencing Center for Infectious Disease"/>
            <person name="Wu L."/>
            <person name="Ma J."/>
        </authorList>
    </citation>
    <scope>NUCLEOTIDE SEQUENCE [LARGE SCALE GENOMIC DNA]</scope>
    <source>
        <strain evidence="4">CGMCC 1.8985</strain>
    </source>
</reference>
<feature type="coiled-coil region" evidence="2">
    <location>
        <begin position="177"/>
        <end position="204"/>
    </location>
</feature>
<evidence type="ECO:0000256" key="2">
    <source>
        <dbReference type="SAM" id="Coils"/>
    </source>
</evidence>
<proteinExistence type="inferred from homology"/>
<accession>A0ABQ2EC81</accession>
<name>A0ABQ2EC81_9GAMM</name>
<sequence length="416" mass="45508">MNLRYLLVLALAGTCGVALPGYAAEPLRLDQAVSRALGANPLLVAEKAELRAAEARSARGALPKPLTIGGEFENFAGSGMLSGVRSSETTLRIGKVLELGGKRPAREALGRAEVDEQLNQADAVRVALVREATSRFIDVVADQERLAFARERVQLAERTRREVASWVNAARNPESDLRSAEIALAEAELELEDAQHELESARVTLAAIWGTLEPDFSDAVGDFDVLPELPQLAALAARLPLTPGQRHAALQRETADARRRVAMASAKPDIDLSLGVRRLEGLDDQGLVMSVSVPLGTRARAGHSVSEADAEIAAIDARMLSQRYERHQQLFAAYQELAHARHEVERLRTAMIPKAEEAVAITRRGFEQGRFAFLMLDQSQRKLFDLRIRQLEATARYHTLLAEIESLTATVQDTIP</sequence>
<keyword evidence="2" id="KW-0175">Coiled coil</keyword>
<dbReference type="InterPro" id="IPR010131">
    <property type="entry name" value="MdtP/NodT-like"/>
</dbReference>
<evidence type="ECO:0000256" key="1">
    <source>
        <dbReference type="ARBA" id="ARBA00007613"/>
    </source>
</evidence>
<dbReference type="RefSeq" id="WP_132986111.1">
    <property type="nucleotide sequence ID" value="NZ_BMME01000001.1"/>
</dbReference>
<comment type="similarity">
    <text evidence="1">Belongs to the outer membrane factor (OMF) (TC 1.B.17) family.</text>
</comment>
<dbReference type="PANTHER" id="PTHR30203">
    <property type="entry name" value="OUTER MEMBRANE CATION EFFLUX PROTEIN"/>
    <property type="match status" value="1"/>
</dbReference>
<comment type="caution">
    <text evidence="3">The sequence shown here is derived from an EMBL/GenBank/DDBJ whole genome shotgun (WGS) entry which is preliminary data.</text>
</comment>
<dbReference type="SUPFAM" id="SSF56954">
    <property type="entry name" value="Outer membrane efflux proteins (OEP)"/>
    <property type="match status" value="1"/>
</dbReference>
<gene>
    <name evidence="3" type="primary">czcC</name>
    <name evidence="3" type="ORF">GCM10011394_14310</name>
</gene>
<dbReference type="Gene3D" id="1.20.1600.10">
    <property type="entry name" value="Outer membrane efflux proteins (OEP)"/>
    <property type="match status" value="1"/>
</dbReference>
<evidence type="ECO:0000313" key="4">
    <source>
        <dbReference type="Proteomes" id="UP000599009"/>
    </source>
</evidence>
<keyword evidence="4" id="KW-1185">Reference proteome</keyword>
<dbReference type="InterPro" id="IPR003423">
    <property type="entry name" value="OMP_efflux"/>
</dbReference>
<dbReference type="Pfam" id="PF02321">
    <property type="entry name" value="OEP"/>
    <property type="match status" value="1"/>
</dbReference>
<dbReference type="Proteomes" id="UP000599009">
    <property type="component" value="Unassembled WGS sequence"/>
</dbReference>
<organism evidence="3 4">
    <name type="scientific">Luteimonas terricola</name>
    <dbReference type="NCBI Taxonomy" id="645597"/>
    <lineage>
        <taxon>Bacteria</taxon>
        <taxon>Pseudomonadati</taxon>
        <taxon>Pseudomonadota</taxon>
        <taxon>Gammaproteobacteria</taxon>
        <taxon>Lysobacterales</taxon>
        <taxon>Lysobacteraceae</taxon>
        <taxon>Luteimonas</taxon>
    </lineage>
</organism>
<dbReference type="PANTHER" id="PTHR30203:SF24">
    <property type="entry name" value="BLR4935 PROTEIN"/>
    <property type="match status" value="1"/>
</dbReference>
<evidence type="ECO:0000313" key="3">
    <source>
        <dbReference type="EMBL" id="GGK06289.1"/>
    </source>
</evidence>
<dbReference type="EMBL" id="BMME01000001">
    <property type="protein sequence ID" value="GGK06289.1"/>
    <property type="molecule type" value="Genomic_DNA"/>
</dbReference>